<dbReference type="RefSeq" id="WP_321398466.1">
    <property type="nucleotide sequence ID" value="NZ_CP139487.1"/>
</dbReference>
<dbReference type="Pfam" id="PF13279">
    <property type="entry name" value="4HBT_2"/>
    <property type="match status" value="1"/>
</dbReference>
<dbReference type="InterPro" id="IPR050563">
    <property type="entry name" value="4-hydroxybenzoyl-CoA_TE"/>
</dbReference>
<name>A0AAX4HSS6_9BACT</name>
<gene>
    <name evidence="3" type="ORF">SOO65_06250</name>
</gene>
<dbReference type="PANTHER" id="PTHR31793:SF27">
    <property type="entry name" value="NOVEL THIOESTERASE SUPERFAMILY DOMAIN AND SAPOSIN A-TYPE DOMAIN CONTAINING PROTEIN (0610012H03RIK)"/>
    <property type="match status" value="1"/>
</dbReference>
<evidence type="ECO:0000256" key="2">
    <source>
        <dbReference type="ARBA" id="ARBA00022801"/>
    </source>
</evidence>
<dbReference type="AlphaFoldDB" id="A0AAX4HSS6"/>
<protein>
    <submittedName>
        <fullName evidence="3">Acyl-CoA thioesterase</fullName>
        <ecNumber evidence="3">3.1.2.-</ecNumber>
    </submittedName>
</protein>
<evidence type="ECO:0000313" key="4">
    <source>
        <dbReference type="Proteomes" id="UP001324634"/>
    </source>
</evidence>
<evidence type="ECO:0000313" key="3">
    <source>
        <dbReference type="EMBL" id="WPU66344.1"/>
    </source>
</evidence>
<dbReference type="InterPro" id="IPR029069">
    <property type="entry name" value="HotDog_dom_sf"/>
</dbReference>
<dbReference type="CDD" id="cd00586">
    <property type="entry name" value="4HBT"/>
    <property type="match status" value="1"/>
</dbReference>
<keyword evidence="4" id="KW-1185">Reference proteome</keyword>
<dbReference type="Gene3D" id="3.10.129.10">
    <property type="entry name" value="Hotdog Thioesterase"/>
    <property type="match status" value="1"/>
</dbReference>
<accession>A0AAX4HSS6</accession>
<dbReference type="PANTHER" id="PTHR31793">
    <property type="entry name" value="4-HYDROXYBENZOYL-COA THIOESTERASE FAMILY MEMBER"/>
    <property type="match status" value="1"/>
</dbReference>
<sequence length="139" mass="16203">MNENTQFEYEVLIREFHLDSFGHVNNAAYVQLYEEARWDFITKNGFGLDYVQKHQIGPVILDLQVRFKRELKNRETIKILSRTLEIVSPKIMVLEQSMIKADGKVASEATFTVGFFDMKERKLISANEDWLKACGVKLK</sequence>
<comment type="similarity">
    <text evidence="1">Belongs to the 4-hydroxybenzoyl-CoA thioesterase family.</text>
</comment>
<dbReference type="Proteomes" id="UP001324634">
    <property type="component" value="Chromosome"/>
</dbReference>
<dbReference type="SUPFAM" id="SSF54637">
    <property type="entry name" value="Thioesterase/thiol ester dehydrase-isomerase"/>
    <property type="match status" value="1"/>
</dbReference>
<evidence type="ECO:0000256" key="1">
    <source>
        <dbReference type="ARBA" id="ARBA00005953"/>
    </source>
</evidence>
<organism evidence="3 4">
    <name type="scientific">Peredibacter starrii</name>
    <dbReference type="NCBI Taxonomy" id="28202"/>
    <lineage>
        <taxon>Bacteria</taxon>
        <taxon>Pseudomonadati</taxon>
        <taxon>Bdellovibrionota</taxon>
        <taxon>Bacteriovoracia</taxon>
        <taxon>Bacteriovoracales</taxon>
        <taxon>Bacteriovoracaceae</taxon>
        <taxon>Peredibacter</taxon>
    </lineage>
</organism>
<dbReference type="EMBL" id="CP139487">
    <property type="protein sequence ID" value="WPU66344.1"/>
    <property type="molecule type" value="Genomic_DNA"/>
</dbReference>
<reference evidence="3 4" key="1">
    <citation type="submission" date="2023-11" db="EMBL/GenBank/DDBJ databases">
        <title>Peredibacter starrii A3.12.</title>
        <authorList>
            <person name="Mitchell R.J."/>
        </authorList>
    </citation>
    <scope>NUCLEOTIDE SEQUENCE [LARGE SCALE GENOMIC DNA]</scope>
    <source>
        <strain evidence="3 4">A3.12</strain>
    </source>
</reference>
<keyword evidence="2 3" id="KW-0378">Hydrolase</keyword>
<dbReference type="EC" id="3.1.2.-" evidence="3"/>
<dbReference type="GO" id="GO:0047617">
    <property type="term" value="F:fatty acyl-CoA hydrolase activity"/>
    <property type="evidence" value="ECO:0007669"/>
    <property type="project" value="TreeGrafter"/>
</dbReference>
<proteinExistence type="inferred from homology"/>
<dbReference type="KEGG" id="psti:SOO65_06250"/>